<dbReference type="InterPro" id="IPR002545">
    <property type="entry name" value="CheW-lke_dom"/>
</dbReference>
<accession>A0ABV8MRP4</accession>
<comment type="caution">
    <text evidence="2">The sequence shown here is derived from an EMBL/GenBank/DDBJ whole genome shotgun (WGS) entry which is preliminary data.</text>
</comment>
<feature type="domain" description="CheW-like" evidence="1">
    <location>
        <begin position="27"/>
        <end position="165"/>
    </location>
</feature>
<dbReference type="RefSeq" id="WP_378165100.1">
    <property type="nucleotide sequence ID" value="NZ_JBHSBU010000001.1"/>
</dbReference>
<dbReference type="PANTHER" id="PTHR22617">
    <property type="entry name" value="CHEMOTAXIS SENSOR HISTIDINE KINASE-RELATED"/>
    <property type="match status" value="1"/>
</dbReference>
<reference evidence="3" key="1">
    <citation type="journal article" date="2019" name="Int. J. Syst. Evol. Microbiol.">
        <title>The Global Catalogue of Microorganisms (GCM) 10K type strain sequencing project: providing services to taxonomists for standard genome sequencing and annotation.</title>
        <authorList>
            <consortium name="The Broad Institute Genomics Platform"/>
            <consortium name="The Broad Institute Genome Sequencing Center for Infectious Disease"/>
            <person name="Wu L."/>
            <person name="Ma J."/>
        </authorList>
    </citation>
    <scope>NUCLEOTIDE SEQUENCE [LARGE SCALE GENOMIC DNA]</scope>
    <source>
        <strain evidence="3">LMG 29894</strain>
    </source>
</reference>
<dbReference type="PROSITE" id="PS50851">
    <property type="entry name" value="CHEW"/>
    <property type="match status" value="1"/>
</dbReference>
<keyword evidence="3" id="KW-1185">Reference proteome</keyword>
<dbReference type="SUPFAM" id="SSF50341">
    <property type="entry name" value="CheW-like"/>
    <property type="match status" value="1"/>
</dbReference>
<name>A0ABV8MRP4_9NEIS</name>
<dbReference type="EMBL" id="JBHSBU010000001">
    <property type="protein sequence ID" value="MFC4160359.1"/>
    <property type="molecule type" value="Genomic_DNA"/>
</dbReference>
<dbReference type="Proteomes" id="UP001595791">
    <property type="component" value="Unassembled WGS sequence"/>
</dbReference>
<dbReference type="InterPro" id="IPR039315">
    <property type="entry name" value="CheW"/>
</dbReference>
<protein>
    <submittedName>
        <fullName evidence="2">Chemotaxis protein CheW</fullName>
    </submittedName>
</protein>
<dbReference type="Gene3D" id="2.40.50.180">
    <property type="entry name" value="CheA-289, Domain 4"/>
    <property type="match status" value="1"/>
</dbReference>
<sequence length="171" mass="18905">MAKRISLREFQESVVARLKSMVATQSSSSKLGILVGDANWLVDLTDVSEVVPVPQIVGVPLTQRWFKGVANVRGNLFSVVDLPGFLGGESVTVGVSSRLLLIHSKHIFNSALLVNRMLGLRNVEHMQEIAPANPAIPWCGPTWRDEQGREWRELKLAELVQQTPFLQVGII</sequence>
<evidence type="ECO:0000259" key="1">
    <source>
        <dbReference type="PROSITE" id="PS50851"/>
    </source>
</evidence>
<evidence type="ECO:0000313" key="3">
    <source>
        <dbReference type="Proteomes" id="UP001595791"/>
    </source>
</evidence>
<dbReference type="Gene3D" id="2.30.30.40">
    <property type="entry name" value="SH3 Domains"/>
    <property type="match status" value="1"/>
</dbReference>
<evidence type="ECO:0000313" key="2">
    <source>
        <dbReference type="EMBL" id="MFC4160359.1"/>
    </source>
</evidence>
<dbReference type="InterPro" id="IPR036061">
    <property type="entry name" value="CheW-like_dom_sf"/>
</dbReference>
<gene>
    <name evidence="2" type="ORF">ACFOW7_13525</name>
</gene>
<proteinExistence type="predicted"/>
<dbReference type="Pfam" id="PF01584">
    <property type="entry name" value="CheW"/>
    <property type="match status" value="1"/>
</dbReference>
<organism evidence="2 3">
    <name type="scientific">Chitinimonas lacunae</name>
    <dbReference type="NCBI Taxonomy" id="1963018"/>
    <lineage>
        <taxon>Bacteria</taxon>
        <taxon>Pseudomonadati</taxon>
        <taxon>Pseudomonadota</taxon>
        <taxon>Betaproteobacteria</taxon>
        <taxon>Neisseriales</taxon>
        <taxon>Chitinibacteraceae</taxon>
        <taxon>Chitinimonas</taxon>
    </lineage>
</organism>
<dbReference type="PANTHER" id="PTHR22617:SF43">
    <property type="entry name" value="PROTEIN PILI"/>
    <property type="match status" value="1"/>
</dbReference>